<evidence type="ECO:0000313" key="2">
    <source>
        <dbReference type="Proteomes" id="UP000007875"/>
    </source>
</evidence>
<protein>
    <submittedName>
        <fullName evidence="1">Uncharacterized protein</fullName>
    </submittedName>
</protein>
<dbReference type="HOGENOM" id="CLU_3177767_0_0_1"/>
<dbReference type="Proteomes" id="UP000007875">
    <property type="component" value="Unassembled WGS sequence"/>
</dbReference>
<reference evidence="1" key="3">
    <citation type="submission" date="2025-09" db="UniProtKB">
        <authorList>
            <consortium name="Ensembl"/>
        </authorList>
    </citation>
    <scope>IDENTIFICATION</scope>
</reference>
<evidence type="ECO:0000313" key="1">
    <source>
        <dbReference type="Ensembl" id="ENSCSAVP00000004275.1"/>
    </source>
</evidence>
<accession>H2YG26</accession>
<dbReference type="Ensembl" id="ENSCSAVT00000004338.1">
    <property type="protein sequence ID" value="ENSCSAVP00000004275.1"/>
    <property type="gene ID" value="ENSCSAVG00000002528.1"/>
</dbReference>
<sequence>TKPLQAPGEQQYYNTIHPTTRHEDEMKQRILLNHYTMHETHTDPLDY</sequence>
<proteinExistence type="predicted"/>
<name>H2YG26_CIOSA</name>
<reference evidence="2" key="1">
    <citation type="submission" date="2003-08" db="EMBL/GenBank/DDBJ databases">
        <authorList>
            <person name="Birren B."/>
            <person name="Nusbaum C."/>
            <person name="Abebe A."/>
            <person name="Abouelleil A."/>
            <person name="Adekoya E."/>
            <person name="Ait-zahra M."/>
            <person name="Allen N."/>
            <person name="Allen T."/>
            <person name="An P."/>
            <person name="Anderson M."/>
            <person name="Anderson S."/>
            <person name="Arachchi H."/>
            <person name="Armbruster J."/>
            <person name="Bachantsang P."/>
            <person name="Baldwin J."/>
            <person name="Barry A."/>
            <person name="Bayul T."/>
            <person name="Blitshsteyn B."/>
            <person name="Bloom T."/>
            <person name="Blye J."/>
            <person name="Boguslavskiy L."/>
            <person name="Borowsky M."/>
            <person name="Boukhgalter B."/>
            <person name="Brunache A."/>
            <person name="Butler J."/>
            <person name="Calixte N."/>
            <person name="Calvo S."/>
            <person name="Camarata J."/>
            <person name="Campo K."/>
            <person name="Chang J."/>
            <person name="Cheshatsang Y."/>
            <person name="Citroen M."/>
            <person name="Collymore A."/>
            <person name="Considine T."/>
            <person name="Cook A."/>
            <person name="Cooke P."/>
            <person name="Corum B."/>
            <person name="Cuomo C."/>
            <person name="David R."/>
            <person name="Dawoe T."/>
            <person name="Degray S."/>
            <person name="Dodge S."/>
            <person name="Dooley K."/>
            <person name="Dorje P."/>
            <person name="Dorjee K."/>
            <person name="Dorris L."/>
            <person name="Duffey N."/>
            <person name="Dupes A."/>
            <person name="Elkins T."/>
            <person name="Engels R."/>
            <person name="Erickson J."/>
            <person name="Farina A."/>
            <person name="Faro S."/>
            <person name="Ferreira P."/>
            <person name="Fischer H."/>
            <person name="Fitzgerald M."/>
            <person name="Foley K."/>
            <person name="Gage D."/>
            <person name="Galagan J."/>
            <person name="Gearin G."/>
            <person name="Gnerre S."/>
            <person name="Gnirke A."/>
            <person name="Goyette A."/>
            <person name="Graham J."/>
            <person name="Grandbois E."/>
            <person name="Gyaltsen K."/>
            <person name="Hafez N."/>
            <person name="Hagopian D."/>
            <person name="Hagos B."/>
            <person name="Hall J."/>
            <person name="Hatcher B."/>
            <person name="Heller A."/>
            <person name="Higgins H."/>
            <person name="Honan T."/>
            <person name="Horn A."/>
            <person name="Houde N."/>
            <person name="Hughes L."/>
            <person name="Hulme W."/>
            <person name="Husby E."/>
            <person name="Iliev I."/>
            <person name="Jaffe D."/>
            <person name="Jones C."/>
            <person name="Kamal M."/>
            <person name="Kamat A."/>
            <person name="Kamvysselis M."/>
            <person name="Karlsson E."/>
            <person name="Kells C."/>
            <person name="Kieu A."/>
            <person name="Kisner P."/>
            <person name="Kodira C."/>
            <person name="Kulbokas E."/>
            <person name="Labutti K."/>
            <person name="Lama D."/>
            <person name="Landers T."/>
            <person name="Leger J."/>
            <person name="Levine S."/>
            <person name="Lewis D."/>
            <person name="Lewis T."/>
            <person name="Lindblad-toh K."/>
            <person name="Liu X."/>
            <person name="Lokyitsang T."/>
            <person name="Lokyitsang Y."/>
            <person name="Lucien O."/>
            <person name="Lui A."/>
            <person name="Ma L.J."/>
            <person name="Mabbitt R."/>
            <person name="Macdonald J."/>
            <person name="Maclean C."/>
            <person name="Major J."/>
            <person name="Manning J."/>
            <person name="Marabella R."/>
            <person name="Maru K."/>
            <person name="Matthews C."/>
            <person name="Mauceli E."/>
            <person name="Mccarthy M."/>
            <person name="Mcdonough S."/>
            <person name="Mcghee T."/>
            <person name="Meldrim J."/>
            <person name="Meneus L."/>
            <person name="Mesirov J."/>
            <person name="Mihalev A."/>
            <person name="Mihova T."/>
            <person name="Mikkelsen T."/>
            <person name="Mlenga V."/>
            <person name="Moru K."/>
            <person name="Mozes J."/>
            <person name="Mulrain L."/>
            <person name="Munson G."/>
            <person name="Naylor J."/>
            <person name="Newes C."/>
            <person name="Nguyen C."/>
            <person name="Nguyen N."/>
            <person name="Nguyen T."/>
            <person name="Nicol R."/>
            <person name="Nielsen C."/>
            <person name="Nizzari M."/>
            <person name="Norbu C."/>
            <person name="Norbu N."/>
            <person name="O'donnell P."/>
            <person name="Okoawo O."/>
            <person name="O'leary S."/>
            <person name="Omotosho B."/>
            <person name="O'neill K."/>
            <person name="Osman S."/>
            <person name="Parker S."/>
            <person name="Perrin D."/>
            <person name="Phunkhang P."/>
            <person name="Piqani B."/>
            <person name="Purcell S."/>
            <person name="Rachupka T."/>
            <person name="Ramasamy U."/>
            <person name="Rameau R."/>
            <person name="Ray V."/>
            <person name="Raymond C."/>
            <person name="Retta R."/>
            <person name="Richardson S."/>
            <person name="Rise C."/>
            <person name="Rodriguez J."/>
            <person name="Rogers J."/>
            <person name="Rogov P."/>
            <person name="Rutman M."/>
            <person name="Schupbach R."/>
            <person name="Seaman C."/>
            <person name="Settipalli S."/>
            <person name="Sharpe T."/>
            <person name="Sheridan J."/>
            <person name="Sherpa N."/>
            <person name="Shi J."/>
            <person name="Smirnov S."/>
            <person name="Smith C."/>
            <person name="Sougnez C."/>
            <person name="Spencer B."/>
            <person name="Stalker J."/>
            <person name="Stange-thomann N."/>
            <person name="Stavropoulos S."/>
            <person name="Stetson K."/>
            <person name="Stone C."/>
            <person name="Stone S."/>
            <person name="Stubbs M."/>
            <person name="Talamas J."/>
            <person name="Tchuinga P."/>
            <person name="Tenzing P."/>
            <person name="Tesfaye S."/>
            <person name="Theodore J."/>
            <person name="Thoulutsang Y."/>
            <person name="Topham K."/>
            <person name="Towey S."/>
            <person name="Tsamla T."/>
            <person name="Tsomo N."/>
            <person name="Vallee D."/>
            <person name="Vassiliev H."/>
            <person name="Venkataraman V."/>
            <person name="Vinson J."/>
            <person name="Vo A."/>
            <person name="Wade C."/>
            <person name="Wang S."/>
            <person name="Wangchuk T."/>
            <person name="Wangdi T."/>
            <person name="Whittaker C."/>
            <person name="Wilkinson J."/>
            <person name="Wu Y."/>
            <person name="Wyman D."/>
            <person name="Yadav S."/>
            <person name="Yang S."/>
            <person name="Yang X."/>
            <person name="Yeager S."/>
            <person name="Yee E."/>
            <person name="Young G."/>
            <person name="Zainoun J."/>
            <person name="Zembeck L."/>
            <person name="Zimmer A."/>
            <person name="Zody M."/>
            <person name="Lander E."/>
        </authorList>
    </citation>
    <scope>NUCLEOTIDE SEQUENCE [LARGE SCALE GENOMIC DNA]</scope>
</reference>
<organism evidence="1 2">
    <name type="scientific">Ciona savignyi</name>
    <name type="common">Pacific transparent sea squirt</name>
    <dbReference type="NCBI Taxonomy" id="51511"/>
    <lineage>
        <taxon>Eukaryota</taxon>
        <taxon>Metazoa</taxon>
        <taxon>Chordata</taxon>
        <taxon>Tunicata</taxon>
        <taxon>Ascidiacea</taxon>
        <taxon>Phlebobranchia</taxon>
        <taxon>Cionidae</taxon>
        <taxon>Ciona</taxon>
    </lineage>
</organism>
<keyword evidence="2" id="KW-1185">Reference proteome</keyword>
<reference evidence="1" key="2">
    <citation type="submission" date="2025-08" db="UniProtKB">
        <authorList>
            <consortium name="Ensembl"/>
        </authorList>
    </citation>
    <scope>IDENTIFICATION</scope>
</reference>
<dbReference type="AlphaFoldDB" id="H2YG26"/>